<reference evidence="1" key="2">
    <citation type="submission" date="2021-02" db="EMBL/GenBank/DDBJ databases">
        <authorList>
            <person name="Kimball J.A."/>
            <person name="Haas M.W."/>
            <person name="Macchietto M."/>
            <person name="Kono T."/>
            <person name="Duquette J."/>
            <person name="Shao M."/>
        </authorList>
    </citation>
    <scope>NUCLEOTIDE SEQUENCE</scope>
    <source>
        <tissue evidence="1">Fresh leaf tissue</tissue>
    </source>
</reference>
<sequence>MGVAALAGVAASALEVAAEGRAAGGEWARNGPRRAGLLGRGGEDGALRAVAGREARGPHRLIAVFVCPHITSPMASESCVDWSPMLSP</sequence>
<reference evidence="1" key="1">
    <citation type="journal article" date="2021" name="bioRxiv">
        <title>Whole Genome Assembly and Annotation of Northern Wild Rice, Zizania palustris L., Supports a Whole Genome Duplication in the Zizania Genus.</title>
        <authorList>
            <person name="Haas M."/>
            <person name="Kono T."/>
            <person name="Macchietto M."/>
            <person name="Millas R."/>
            <person name="McGilp L."/>
            <person name="Shao M."/>
            <person name="Duquette J."/>
            <person name="Hirsch C.N."/>
            <person name="Kimball J."/>
        </authorList>
    </citation>
    <scope>NUCLEOTIDE SEQUENCE</scope>
    <source>
        <tissue evidence="1">Fresh leaf tissue</tissue>
    </source>
</reference>
<dbReference type="Proteomes" id="UP000729402">
    <property type="component" value="Unassembled WGS sequence"/>
</dbReference>
<name>A0A8J5WN92_ZIZPA</name>
<comment type="caution">
    <text evidence="1">The sequence shown here is derived from an EMBL/GenBank/DDBJ whole genome shotgun (WGS) entry which is preliminary data.</text>
</comment>
<evidence type="ECO:0000313" key="1">
    <source>
        <dbReference type="EMBL" id="KAG8091592.1"/>
    </source>
</evidence>
<dbReference type="AlphaFoldDB" id="A0A8J5WN92"/>
<accession>A0A8J5WN92</accession>
<protein>
    <submittedName>
        <fullName evidence="1">Uncharacterized protein</fullName>
    </submittedName>
</protein>
<dbReference type="EMBL" id="JAAALK010000080">
    <property type="protein sequence ID" value="KAG8091592.1"/>
    <property type="molecule type" value="Genomic_DNA"/>
</dbReference>
<proteinExistence type="predicted"/>
<keyword evidence="2" id="KW-1185">Reference proteome</keyword>
<evidence type="ECO:0000313" key="2">
    <source>
        <dbReference type="Proteomes" id="UP000729402"/>
    </source>
</evidence>
<gene>
    <name evidence="1" type="ORF">GUJ93_ZPchr0012g20010</name>
</gene>
<organism evidence="1 2">
    <name type="scientific">Zizania palustris</name>
    <name type="common">Northern wild rice</name>
    <dbReference type="NCBI Taxonomy" id="103762"/>
    <lineage>
        <taxon>Eukaryota</taxon>
        <taxon>Viridiplantae</taxon>
        <taxon>Streptophyta</taxon>
        <taxon>Embryophyta</taxon>
        <taxon>Tracheophyta</taxon>
        <taxon>Spermatophyta</taxon>
        <taxon>Magnoliopsida</taxon>
        <taxon>Liliopsida</taxon>
        <taxon>Poales</taxon>
        <taxon>Poaceae</taxon>
        <taxon>BOP clade</taxon>
        <taxon>Oryzoideae</taxon>
        <taxon>Oryzeae</taxon>
        <taxon>Zizaniinae</taxon>
        <taxon>Zizania</taxon>
    </lineage>
</organism>